<dbReference type="GO" id="GO:0016787">
    <property type="term" value="F:hydrolase activity"/>
    <property type="evidence" value="ECO:0007669"/>
    <property type="project" value="UniProtKB-KW"/>
</dbReference>
<dbReference type="GO" id="GO:0005524">
    <property type="term" value="F:ATP binding"/>
    <property type="evidence" value="ECO:0007669"/>
    <property type="project" value="UniProtKB-KW"/>
</dbReference>
<dbReference type="GO" id="GO:0000723">
    <property type="term" value="P:telomere maintenance"/>
    <property type="evidence" value="ECO:0007669"/>
    <property type="project" value="InterPro"/>
</dbReference>
<proteinExistence type="inferred from homology"/>
<evidence type="ECO:0000256" key="1">
    <source>
        <dbReference type="RuleBase" id="RU363044"/>
    </source>
</evidence>
<dbReference type="GO" id="GO:0006281">
    <property type="term" value="P:DNA repair"/>
    <property type="evidence" value="ECO:0007669"/>
    <property type="project" value="UniProtKB-KW"/>
</dbReference>
<dbReference type="EC" id="5.6.2.3" evidence="1"/>
<keyword evidence="4" id="KW-1185">Reference proteome</keyword>
<comment type="caution">
    <text evidence="3">The sequence shown here is derived from an EMBL/GenBank/DDBJ whole genome shotgun (WGS) entry which is preliminary data.</text>
</comment>
<name>A0AAP0ID73_9MAGN</name>
<keyword evidence="1" id="KW-0347">Helicase</keyword>
<dbReference type="PANTHER" id="PTHR10492:SF94">
    <property type="entry name" value="ATP-DEPENDENT DNA HELICASE"/>
    <property type="match status" value="1"/>
</dbReference>
<dbReference type="PANTHER" id="PTHR10492">
    <property type="match status" value="1"/>
</dbReference>
<dbReference type="GO" id="GO:0006310">
    <property type="term" value="P:DNA recombination"/>
    <property type="evidence" value="ECO:0007669"/>
    <property type="project" value="UniProtKB-KW"/>
</dbReference>
<protein>
    <recommendedName>
        <fullName evidence="1">ATP-dependent DNA helicase</fullName>
        <ecNumber evidence="1">5.6.2.3</ecNumber>
    </recommendedName>
</protein>
<gene>
    <name evidence="3" type="ORF">Scep_020185</name>
</gene>
<dbReference type="Gene3D" id="3.40.50.300">
    <property type="entry name" value="P-loop containing nucleotide triphosphate hydrolases"/>
    <property type="match status" value="1"/>
</dbReference>
<dbReference type="InterPro" id="IPR027417">
    <property type="entry name" value="P-loop_NTPase"/>
</dbReference>
<evidence type="ECO:0000313" key="3">
    <source>
        <dbReference type="EMBL" id="KAK9112666.1"/>
    </source>
</evidence>
<keyword evidence="1" id="KW-0234">DNA repair</keyword>
<comment type="similarity">
    <text evidence="1">Belongs to the helicase family.</text>
</comment>
<sequence length="476" mass="54431">MPDDNNDNADIDEIKIFQSSRWVAAPEAMWRIYGFLLNEIYPPVITLQLHLEGKQLVKFNKNDVLQNLVDNGLSSRSMLTEYFNMNQNDNLARTILYREFPEYFVWNQQVRRWTRRQKRQVIGRVVEANPMEGERYYLRLLLNHIKGCTSFQELKVVNVLHASSYKEAAILHILLDADNSLDLCLEEASAYQMPFTLRRLLATILLHCDPENPRHLWEKFRSELCLDFERLHLSVIETNLRALQHINIILESKGKNITDFSLVDYPITFDDAYQCNREIDEELSLTVDINDLEATSKLNLAQKNAYDSILDKVLKNVPALFFIDGPGGTGKTFLYRAILTKVRSEGMIALATASSGVAASLLPGGRTAHSRFKLPINLDGIRTCNVSKQSMLAKLLLKTHLVIWDEAPMSNKQHIEALDSMLRDVTDKDIPFGGKVIVFGGDFRQVLPVVPKGNRQDVMKSIVQHHIFGLCWKKSS</sequence>
<comment type="cofactor">
    <cofactor evidence="1">
        <name>Mg(2+)</name>
        <dbReference type="ChEBI" id="CHEBI:18420"/>
    </cofactor>
</comment>
<dbReference type="AlphaFoldDB" id="A0AAP0ID73"/>
<feature type="domain" description="DNA helicase Pif1-like DEAD-box helicase" evidence="2">
    <location>
        <begin position="298"/>
        <end position="464"/>
    </location>
</feature>
<dbReference type="SUPFAM" id="SSF52540">
    <property type="entry name" value="P-loop containing nucleoside triphosphate hydrolases"/>
    <property type="match status" value="1"/>
</dbReference>
<dbReference type="Proteomes" id="UP001419268">
    <property type="component" value="Unassembled WGS sequence"/>
</dbReference>
<evidence type="ECO:0000259" key="2">
    <source>
        <dbReference type="Pfam" id="PF05970"/>
    </source>
</evidence>
<evidence type="ECO:0000313" key="4">
    <source>
        <dbReference type="Proteomes" id="UP001419268"/>
    </source>
</evidence>
<dbReference type="GO" id="GO:0043139">
    <property type="term" value="F:5'-3' DNA helicase activity"/>
    <property type="evidence" value="ECO:0007669"/>
    <property type="project" value="UniProtKB-EC"/>
</dbReference>
<dbReference type="Pfam" id="PF05970">
    <property type="entry name" value="PIF1"/>
    <property type="match status" value="1"/>
</dbReference>
<keyword evidence="1" id="KW-0233">DNA recombination</keyword>
<keyword evidence="1" id="KW-0067">ATP-binding</keyword>
<accession>A0AAP0ID73</accession>
<reference evidence="3 4" key="1">
    <citation type="submission" date="2024-01" db="EMBL/GenBank/DDBJ databases">
        <title>Genome assemblies of Stephania.</title>
        <authorList>
            <person name="Yang L."/>
        </authorList>
    </citation>
    <scope>NUCLEOTIDE SEQUENCE [LARGE SCALE GENOMIC DNA]</scope>
    <source>
        <strain evidence="3">JXDWG</strain>
        <tissue evidence="3">Leaf</tissue>
    </source>
</reference>
<dbReference type="EMBL" id="JBBNAG010000008">
    <property type="protein sequence ID" value="KAK9112666.1"/>
    <property type="molecule type" value="Genomic_DNA"/>
</dbReference>
<keyword evidence="1" id="KW-0227">DNA damage</keyword>
<keyword evidence="1" id="KW-0378">Hydrolase</keyword>
<comment type="catalytic activity">
    <reaction evidence="1">
        <text>ATP + H2O = ADP + phosphate + H(+)</text>
        <dbReference type="Rhea" id="RHEA:13065"/>
        <dbReference type="ChEBI" id="CHEBI:15377"/>
        <dbReference type="ChEBI" id="CHEBI:15378"/>
        <dbReference type="ChEBI" id="CHEBI:30616"/>
        <dbReference type="ChEBI" id="CHEBI:43474"/>
        <dbReference type="ChEBI" id="CHEBI:456216"/>
        <dbReference type="EC" id="5.6.2.3"/>
    </reaction>
</comment>
<keyword evidence="1" id="KW-0547">Nucleotide-binding</keyword>
<organism evidence="3 4">
    <name type="scientific">Stephania cephalantha</name>
    <dbReference type="NCBI Taxonomy" id="152367"/>
    <lineage>
        <taxon>Eukaryota</taxon>
        <taxon>Viridiplantae</taxon>
        <taxon>Streptophyta</taxon>
        <taxon>Embryophyta</taxon>
        <taxon>Tracheophyta</taxon>
        <taxon>Spermatophyta</taxon>
        <taxon>Magnoliopsida</taxon>
        <taxon>Ranunculales</taxon>
        <taxon>Menispermaceae</taxon>
        <taxon>Menispermoideae</taxon>
        <taxon>Cissampelideae</taxon>
        <taxon>Stephania</taxon>
    </lineage>
</organism>
<dbReference type="InterPro" id="IPR010285">
    <property type="entry name" value="DNA_helicase_pif1-like_DEAD"/>
</dbReference>